<protein>
    <recommendedName>
        <fullName evidence="2">Mutator-like transposase domain-containing protein</fullName>
    </recommendedName>
</protein>
<keyword evidence="4" id="KW-1185">Reference proteome</keyword>
<dbReference type="EMBL" id="LGRX02019599">
    <property type="protein sequence ID" value="KAK3258345.1"/>
    <property type="molecule type" value="Genomic_DNA"/>
</dbReference>
<feature type="compositionally biased region" description="Basic residues" evidence="1">
    <location>
        <begin position="591"/>
        <end position="600"/>
    </location>
</feature>
<accession>A0AAE0FF43</accession>
<organism evidence="3 4">
    <name type="scientific">Cymbomonas tetramitiformis</name>
    <dbReference type="NCBI Taxonomy" id="36881"/>
    <lineage>
        <taxon>Eukaryota</taxon>
        <taxon>Viridiplantae</taxon>
        <taxon>Chlorophyta</taxon>
        <taxon>Pyramimonadophyceae</taxon>
        <taxon>Pyramimonadales</taxon>
        <taxon>Pyramimonadaceae</taxon>
        <taxon>Cymbomonas</taxon>
    </lineage>
</organism>
<feature type="compositionally biased region" description="Basic and acidic residues" evidence="1">
    <location>
        <begin position="626"/>
        <end position="635"/>
    </location>
</feature>
<feature type="domain" description="Mutator-like transposase" evidence="2">
    <location>
        <begin position="122"/>
        <end position="441"/>
    </location>
</feature>
<feature type="region of interest" description="Disordered" evidence="1">
    <location>
        <begin position="591"/>
        <end position="635"/>
    </location>
</feature>
<comment type="caution">
    <text evidence="3">The sequence shown here is derived from an EMBL/GenBank/DDBJ whole genome shotgun (WGS) entry which is preliminary data.</text>
</comment>
<evidence type="ECO:0000259" key="2">
    <source>
        <dbReference type="Pfam" id="PF20700"/>
    </source>
</evidence>
<proteinExistence type="predicted"/>
<evidence type="ECO:0000313" key="4">
    <source>
        <dbReference type="Proteomes" id="UP001190700"/>
    </source>
</evidence>
<name>A0AAE0FF43_9CHLO</name>
<reference evidence="3 4" key="1">
    <citation type="journal article" date="2015" name="Genome Biol. Evol.">
        <title>Comparative Genomics of a Bacterivorous Green Alga Reveals Evolutionary Causalities and Consequences of Phago-Mixotrophic Mode of Nutrition.</title>
        <authorList>
            <person name="Burns J.A."/>
            <person name="Paasch A."/>
            <person name="Narechania A."/>
            <person name="Kim E."/>
        </authorList>
    </citation>
    <scope>NUCLEOTIDE SEQUENCE [LARGE SCALE GENOMIC DNA]</scope>
    <source>
        <strain evidence="3 4">PLY_AMNH</strain>
    </source>
</reference>
<evidence type="ECO:0000313" key="3">
    <source>
        <dbReference type="EMBL" id="KAK3258345.1"/>
    </source>
</evidence>
<dbReference type="Proteomes" id="UP001190700">
    <property type="component" value="Unassembled WGS sequence"/>
</dbReference>
<dbReference type="AlphaFoldDB" id="A0AAE0FF43"/>
<dbReference type="Pfam" id="PF20700">
    <property type="entry name" value="Mutator"/>
    <property type="match status" value="1"/>
</dbReference>
<evidence type="ECO:0000256" key="1">
    <source>
        <dbReference type="SAM" id="MobiDB-lite"/>
    </source>
</evidence>
<sequence>MPSKKSKEKLEAKRLRAAHARDARLGATAASPVALPVAATNVQELDTHETPALIDAVPVPCSPVPFNVTAFEEAAPTAATSEPGCIVSSTATISSAGTNRALSGLRAKPGIAFPSLCFKVSPENKFHEVNVLHALGEQNAGLAPAKVEKFLTSLGINYSMYRSTQSTLHKHVGKEIVAMAKESCESAVIEEAIATKDSGAATGGVVQLHVSGDAAWPNRGSGRSYASFCGMFVLVGALRKSILSASIFDKMCFTCEHAEKQKRQAPKHDCWRGARGIFCEDNPDWRGSSKAMEAEGAVMCVKGIGAYTFCEPCDFSKARVSKFTSDEDSNMISAINDPNGDVPAELRDPPVEKNSDPNHLQKLFYKALENLRVEKKWTGNILSVNVIKYFNKLYRYVVKSTVGLDIPGFEADEEKVEWISGALMNIVDHAFNIDPTHAACRRYRCPLPDGSFHPWCGVESQKPDWKIHLPGGKFLDRTATPGYYEGVRDVMARFAKKEVIYKQLHTSDTNTNESINGMVVKGYLPGGKAQQNGQSGVYGWACCHTIVSKNEGHIYRQELCRRLGIDPPPSMSPLDSAMDEKREAAAVARRTHAGKARRLQSRLEKPSRNEAVGKVQATYSTGTDLDNDRYGNKVD</sequence>
<gene>
    <name evidence="3" type="ORF">CYMTET_32605</name>
</gene>
<dbReference type="InterPro" id="IPR049012">
    <property type="entry name" value="Mutator_transp_dom"/>
</dbReference>